<comment type="caution">
    <text evidence="1">The sequence shown here is derived from an EMBL/GenBank/DDBJ whole genome shotgun (WGS) entry which is preliminary data.</text>
</comment>
<evidence type="ECO:0000313" key="2">
    <source>
        <dbReference type="Proteomes" id="UP001443914"/>
    </source>
</evidence>
<reference evidence="1" key="1">
    <citation type="submission" date="2024-03" db="EMBL/GenBank/DDBJ databases">
        <title>WGS assembly of Saponaria officinalis var. Norfolk2.</title>
        <authorList>
            <person name="Jenkins J."/>
            <person name="Shu S."/>
            <person name="Grimwood J."/>
            <person name="Barry K."/>
            <person name="Goodstein D."/>
            <person name="Schmutz J."/>
            <person name="Leebens-Mack J."/>
            <person name="Osbourn A."/>
        </authorList>
    </citation>
    <scope>NUCLEOTIDE SEQUENCE [LARGE SCALE GENOMIC DNA]</scope>
    <source>
        <strain evidence="1">JIC</strain>
    </source>
</reference>
<name>A0AAW1H276_SAPOF</name>
<keyword evidence="2" id="KW-1185">Reference proteome</keyword>
<gene>
    <name evidence="1" type="ORF">RND81_13G165200</name>
</gene>
<sequence length="130" mass="14928">MNLAPYSPPRATLTGTGLPPPFNKKTKWPSWKDDVFITEMYNAQHRCGVYTEMAQSSKYSWKLPALWDLIAATVEQKCRSMYQCYTDVVDENTLKTSADQVRGRARLYKTNARLIEVKAIFVNAHYSVRS</sequence>
<dbReference type="EMBL" id="JBDFQZ010000013">
    <property type="protein sequence ID" value="KAK9669936.1"/>
    <property type="molecule type" value="Genomic_DNA"/>
</dbReference>
<evidence type="ECO:0000313" key="1">
    <source>
        <dbReference type="EMBL" id="KAK9669936.1"/>
    </source>
</evidence>
<protein>
    <submittedName>
        <fullName evidence="1">Uncharacterized protein</fullName>
    </submittedName>
</protein>
<accession>A0AAW1H276</accession>
<organism evidence="1 2">
    <name type="scientific">Saponaria officinalis</name>
    <name type="common">Common soapwort</name>
    <name type="synonym">Lychnis saponaria</name>
    <dbReference type="NCBI Taxonomy" id="3572"/>
    <lineage>
        <taxon>Eukaryota</taxon>
        <taxon>Viridiplantae</taxon>
        <taxon>Streptophyta</taxon>
        <taxon>Embryophyta</taxon>
        <taxon>Tracheophyta</taxon>
        <taxon>Spermatophyta</taxon>
        <taxon>Magnoliopsida</taxon>
        <taxon>eudicotyledons</taxon>
        <taxon>Gunneridae</taxon>
        <taxon>Pentapetalae</taxon>
        <taxon>Caryophyllales</taxon>
        <taxon>Caryophyllaceae</taxon>
        <taxon>Caryophylleae</taxon>
        <taxon>Saponaria</taxon>
    </lineage>
</organism>
<dbReference type="AlphaFoldDB" id="A0AAW1H276"/>
<proteinExistence type="predicted"/>
<dbReference type="Proteomes" id="UP001443914">
    <property type="component" value="Unassembled WGS sequence"/>
</dbReference>